<evidence type="ECO:0000256" key="1">
    <source>
        <dbReference type="SAM" id="SignalP"/>
    </source>
</evidence>
<dbReference type="EMBL" id="JACSQZ010000011">
    <property type="protein sequence ID" value="MBD7914473.1"/>
    <property type="molecule type" value="Genomic_DNA"/>
</dbReference>
<feature type="chain" id="PRO_5046462344" description="Lipoprotein" evidence="1">
    <location>
        <begin position="21"/>
        <end position="412"/>
    </location>
</feature>
<sequence length="412" mass="47342">MKIKKIFIGLLIITSCTSVGCSNNISKEDKIIESIVIDGDTRITANANSNFNVTKILKTENLSGNKNGARIRKDGKLVEINYNSDYGDGEGTIYQSQFPKLYINSIDIGTITDKIENDRNIVQWEKKEITGQLLVEYMGDIENFKVLKDNKVYMLDNNYNFKEITAYKELLDKTNGDITRFEGSYDKNLDIYYLDNSSNKLGIVDTLNDKYYEINKKNLGNIENKRLDILTIEDDKIYVSLTDTSNETASTIGFIQNNKLTTFFDEESTIKVKVTGDVLYSNGNILFSGYVEDNYGIWNYNIESKKLEKQIELKYDYSYFKISKDKNFIVITNTNSNNSFNISLARIDSSLKISNIKELTNSILPEISEDNWLALQGWSSEDNKFYVEYVNSKKIDDGIKIDDIYYEVYEVK</sequence>
<protein>
    <recommendedName>
        <fullName evidence="4">Lipoprotein</fullName>
    </recommendedName>
</protein>
<keyword evidence="3" id="KW-1185">Reference proteome</keyword>
<organism evidence="2 3">
    <name type="scientific">Clostridium gallinarum</name>
    <dbReference type="NCBI Taxonomy" id="2762246"/>
    <lineage>
        <taxon>Bacteria</taxon>
        <taxon>Bacillati</taxon>
        <taxon>Bacillota</taxon>
        <taxon>Clostridia</taxon>
        <taxon>Eubacteriales</taxon>
        <taxon>Clostridiaceae</taxon>
        <taxon>Clostridium</taxon>
    </lineage>
</organism>
<reference evidence="2 3" key="1">
    <citation type="submission" date="2020-08" db="EMBL/GenBank/DDBJ databases">
        <title>A Genomic Blueprint of the Chicken Gut Microbiome.</title>
        <authorList>
            <person name="Gilroy R."/>
            <person name="Ravi A."/>
            <person name="Getino M."/>
            <person name="Pursley I."/>
            <person name="Horton D.L."/>
            <person name="Alikhan N.-F."/>
            <person name="Baker D."/>
            <person name="Gharbi K."/>
            <person name="Hall N."/>
            <person name="Watson M."/>
            <person name="Adriaenssens E.M."/>
            <person name="Foster-Nyarko E."/>
            <person name="Jarju S."/>
            <person name="Secka A."/>
            <person name="Antonio M."/>
            <person name="Oren A."/>
            <person name="Chaudhuri R."/>
            <person name="La Ragione R.M."/>
            <person name="Hildebrand F."/>
            <person name="Pallen M.J."/>
        </authorList>
    </citation>
    <scope>NUCLEOTIDE SEQUENCE [LARGE SCALE GENOMIC DNA]</scope>
    <source>
        <strain evidence="2 3">Sa3CUN1</strain>
    </source>
</reference>
<gene>
    <name evidence="2" type="ORF">H9660_04885</name>
</gene>
<feature type="signal peptide" evidence="1">
    <location>
        <begin position="1"/>
        <end position="20"/>
    </location>
</feature>
<comment type="caution">
    <text evidence="2">The sequence shown here is derived from an EMBL/GenBank/DDBJ whole genome shotgun (WGS) entry which is preliminary data.</text>
</comment>
<proteinExistence type="predicted"/>
<evidence type="ECO:0008006" key="4">
    <source>
        <dbReference type="Google" id="ProtNLM"/>
    </source>
</evidence>
<dbReference type="SUPFAM" id="SSF82171">
    <property type="entry name" value="DPP6 N-terminal domain-like"/>
    <property type="match status" value="1"/>
</dbReference>
<dbReference type="PROSITE" id="PS51257">
    <property type="entry name" value="PROKAR_LIPOPROTEIN"/>
    <property type="match status" value="1"/>
</dbReference>
<keyword evidence="1" id="KW-0732">Signal</keyword>
<evidence type="ECO:0000313" key="3">
    <source>
        <dbReference type="Proteomes" id="UP000640335"/>
    </source>
</evidence>
<dbReference type="RefSeq" id="WP_191749100.1">
    <property type="nucleotide sequence ID" value="NZ_JACSQZ010000011.1"/>
</dbReference>
<evidence type="ECO:0000313" key="2">
    <source>
        <dbReference type="EMBL" id="MBD7914473.1"/>
    </source>
</evidence>
<dbReference type="Proteomes" id="UP000640335">
    <property type="component" value="Unassembled WGS sequence"/>
</dbReference>
<name>A0ABR8Q223_9CLOT</name>
<accession>A0ABR8Q223</accession>